<evidence type="ECO:0000256" key="7">
    <source>
        <dbReference type="RuleBase" id="RU003968"/>
    </source>
</evidence>
<dbReference type="InterPro" id="IPR000172">
    <property type="entry name" value="GMC_OxRdtase_N"/>
</dbReference>
<dbReference type="Gene3D" id="4.10.450.10">
    <property type="entry name" value="Glucose Oxidase, domain 2"/>
    <property type="match status" value="1"/>
</dbReference>
<feature type="domain" description="Glucose-methanol-choline oxidoreductase N-terminal" evidence="10">
    <location>
        <begin position="148"/>
        <end position="171"/>
    </location>
</feature>
<feature type="region of interest" description="Disordered" evidence="8">
    <location>
        <begin position="623"/>
        <end position="670"/>
    </location>
</feature>
<feature type="domain" description="Glucose-methanol-choline oxidoreductase N-terminal" evidence="11">
    <location>
        <begin position="336"/>
        <end position="350"/>
    </location>
</feature>
<proteinExistence type="inferred from homology"/>
<protein>
    <submittedName>
        <fullName evidence="12">Choline dehydrogenase</fullName>
    </submittedName>
</protein>
<keyword evidence="4 9" id="KW-0732">Signal</keyword>
<feature type="compositionally biased region" description="Low complexity" evidence="8">
    <location>
        <begin position="627"/>
        <end position="658"/>
    </location>
</feature>
<evidence type="ECO:0000256" key="1">
    <source>
        <dbReference type="ARBA" id="ARBA00001974"/>
    </source>
</evidence>
<dbReference type="GO" id="GO:0016614">
    <property type="term" value="F:oxidoreductase activity, acting on CH-OH group of donors"/>
    <property type="evidence" value="ECO:0007669"/>
    <property type="project" value="InterPro"/>
</dbReference>
<dbReference type="Pfam" id="PF05199">
    <property type="entry name" value="GMC_oxred_C"/>
    <property type="match status" value="1"/>
</dbReference>
<evidence type="ECO:0000313" key="13">
    <source>
        <dbReference type="Proteomes" id="UP001182556"/>
    </source>
</evidence>
<evidence type="ECO:0000256" key="4">
    <source>
        <dbReference type="ARBA" id="ARBA00022729"/>
    </source>
</evidence>
<evidence type="ECO:0000313" key="12">
    <source>
        <dbReference type="EMBL" id="KAK1924544.1"/>
    </source>
</evidence>
<dbReference type="EMBL" id="JAODAN010000004">
    <property type="protein sequence ID" value="KAK1924544.1"/>
    <property type="molecule type" value="Genomic_DNA"/>
</dbReference>
<evidence type="ECO:0000256" key="6">
    <source>
        <dbReference type="ARBA" id="ARBA00023002"/>
    </source>
</evidence>
<feature type="signal peptide" evidence="9">
    <location>
        <begin position="1"/>
        <end position="16"/>
    </location>
</feature>
<evidence type="ECO:0000256" key="5">
    <source>
        <dbReference type="ARBA" id="ARBA00022827"/>
    </source>
</evidence>
<keyword evidence="13" id="KW-1185">Reference proteome</keyword>
<dbReference type="AlphaFoldDB" id="A0AAD9FQX2"/>
<name>A0AAD9FQX2_PAPLA</name>
<evidence type="ECO:0000256" key="8">
    <source>
        <dbReference type="SAM" id="MobiDB-lite"/>
    </source>
</evidence>
<dbReference type="PANTHER" id="PTHR11552:SF201">
    <property type="entry name" value="GLUCOSE-METHANOL-CHOLINE OXIDOREDUCTASE N-TERMINAL DOMAIN-CONTAINING PROTEIN"/>
    <property type="match status" value="1"/>
</dbReference>
<evidence type="ECO:0000256" key="9">
    <source>
        <dbReference type="SAM" id="SignalP"/>
    </source>
</evidence>
<dbReference type="SUPFAM" id="SSF50370">
    <property type="entry name" value="Ricin B-like lectins"/>
    <property type="match status" value="1"/>
</dbReference>
<dbReference type="SMART" id="SM00458">
    <property type="entry name" value="RICIN"/>
    <property type="match status" value="1"/>
</dbReference>
<dbReference type="Gene3D" id="3.50.50.60">
    <property type="entry name" value="FAD/NAD(P)-binding domain"/>
    <property type="match status" value="1"/>
</dbReference>
<comment type="caution">
    <text evidence="12">The sequence shown here is derived from an EMBL/GenBank/DDBJ whole genome shotgun (WGS) entry which is preliminary data.</text>
</comment>
<reference evidence="12" key="1">
    <citation type="submission" date="2023-02" db="EMBL/GenBank/DDBJ databases">
        <title>Identification and recombinant expression of a fungal hydrolase from Papiliotrema laurentii that hydrolyzes apple cutin and clears colloidal polyester polyurethane.</title>
        <authorList>
            <consortium name="DOE Joint Genome Institute"/>
            <person name="Roman V.A."/>
            <person name="Bojanowski C."/>
            <person name="Crable B.R."/>
            <person name="Wagner D.N."/>
            <person name="Hung C.S."/>
            <person name="Nadeau L.J."/>
            <person name="Schratz L."/>
            <person name="Haridas S."/>
            <person name="Pangilinan J."/>
            <person name="Lipzen A."/>
            <person name="Na H."/>
            <person name="Yan M."/>
            <person name="Ng V."/>
            <person name="Grigoriev I.V."/>
            <person name="Spatafora J.W."/>
            <person name="Barlow D."/>
            <person name="Biffinger J."/>
            <person name="Kelley-Loughnane N."/>
            <person name="Varaljay V.A."/>
            <person name="Crookes-Goodson W.J."/>
        </authorList>
    </citation>
    <scope>NUCLEOTIDE SEQUENCE</scope>
    <source>
        <strain evidence="12">5307AH</strain>
    </source>
</reference>
<dbReference type="SUPFAM" id="SSF54373">
    <property type="entry name" value="FAD-linked reductases, C-terminal domain"/>
    <property type="match status" value="1"/>
</dbReference>
<comment type="similarity">
    <text evidence="2 7">Belongs to the GMC oxidoreductase family.</text>
</comment>
<dbReference type="Proteomes" id="UP001182556">
    <property type="component" value="Unassembled WGS sequence"/>
</dbReference>
<dbReference type="InterPro" id="IPR036188">
    <property type="entry name" value="FAD/NAD-bd_sf"/>
</dbReference>
<dbReference type="Gene3D" id="3.30.560.10">
    <property type="entry name" value="Glucose Oxidase, domain 3"/>
    <property type="match status" value="1"/>
</dbReference>
<accession>A0AAD9FQX2</accession>
<evidence type="ECO:0000259" key="10">
    <source>
        <dbReference type="PROSITE" id="PS00623"/>
    </source>
</evidence>
<dbReference type="PROSITE" id="PS00623">
    <property type="entry name" value="GMC_OXRED_1"/>
    <property type="match status" value="1"/>
</dbReference>
<organism evidence="12 13">
    <name type="scientific">Papiliotrema laurentii</name>
    <name type="common">Cryptococcus laurentii</name>
    <dbReference type="NCBI Taxonomy" id="5418"/>
    <lineage>
        <taxon>Eukaryota</taxon>
        <taxon>Fungi</taxon>
        <taxon>Dikarya</taxon>
        <taxon>Basidiomycota</taxon>
        <taxon>Agaricomycotina</taxon>
        <taxon>Tremellomycetes</taxon>
        <taxon>Tremellales</taxon>
        <taxon>Rhynchogastremaceae</taxon>
        <taxon>Papiliotrema</taxon>
    </lineage>
</organism>
<dbReference type="InterPro" id="IPR000772">
    <property type="entry name" value="Ricin_B_lectin"/>
</dbReference>
<evidence type="ECO:0000256" key="2">
    <source>
        <dbReference type="ARBA" id="ARBA00010790"/>
    </source>
</evidence>
<gene>
    <name evidence="12" type="ORF">DB88DRAFT_539380</name>
</gene>
<dbReference type="Gene3D" id="2.80.10.50">
    <property type="match status" value="1"/>
</dbReference>
<comment type="cofactor">
    <cofactor evidence="1">
        <name>FAD</name>
        <dbReference type="ChEBI" id="CHEBI:57692"/>
    </cofactor>
</comment>
<dbReference type="CDD" id="cd00161">
    <property type="entry name" value="beta-trefoil_Ricin-like"/>
    <property type="match status" value="1"/>
</dbReference>
<keyword evidence="3 7" id="KW-0285">Flavoprotein</keyword>
<evidence type="ECO:0000256" key="3">
    <source>
        <dbReference type="ARBA" id="ARBA00022630"/>
    </source>
</evidence>
<dbReference type="PROSITE" id="PS00624">
    <property type="entry name" value="GMC_OXRED_2"/>
    <property type="match status" value="1"/>
</dbReference>
<dbReference type="Pfam" id="PF00732">
    <property type="entry name" value="GMC_oxred_N"/>
    <property type="match status" value="1"/>
</dbReference>
<dbReference type="InterPro" id="IPR035992">
    <property type="entry name" value="Ricin_B-like_lectins"/>
</dbReference>
<dbReference type="PANTHER" id="PTHR11552">
    <property type="entry name" value="GLUCOSE-METHANOL-CHOLINE GMC OXIDOREDUCTASE"/>
    <property type="match status" value="1"/>
</dbReference>
<dbReference type="GO" id="GO:0050660">
    <property type="term" value="F:flavin adenine dinucleotide binding"/>
    <property type="evidence" value="ECO:0007669"/>
    <property type="project" value="InterPro"/>
</dbReference>
<dbReference type="PROSITE" id="PS50231">
    <property type="entry name" value="RICIN_B_LECTIN"/>
    <property type="match status" value="1"/>
</dbReference>
<keyword evidence="6" id="KW-0560">Oxidoreductase</keyword>
<dbReference type="InterPro" id="IPR007867">
    <property type="entry name" value="GMC_OxRtase_C"/>
</dbReference>
<feature type="chain" id="PRO_5042020903" evidence="9">
    <location>
        <begin position="17"/>
        <end position="785"/>
    </location>
</feature>
<dbReference type="InterPro" id="IPR012132">
    <property type="entry name" value="GMC_OxRdtase"/>
</dbReference>
<dbReference type="InterPro" id="IPR027424">
    <property type="entry name" value="Glucose_Oxidase_domain_2"/>
</dbReference>
<evidence type="ECO:0000259" key="11">
    <source>
        <dbReference type="PROSITE" id="PS00624"/>
    </source>
</evidence>
<sequence length="785" mass="84277">MVRHSIAIILLPLVLAAPARQFDRRDTAPIYDGSQVNGKTYDYVIAGGGLTGAVLAARLTEDSTKSVLVVESGYNEENNPDVTGKSVESLCLGCLLNGRRIEISKHLRGECSSVGNSLPRSSQTWIDWQFQTVPQSSANNQPQTIRAGRALGGSTTINGMAWSKPHTFQIDSMEQLGNPGLNWQSLQTYMLRAEDFRAPSTQQAADGVTYNPSCHAARGPITIQYDPSAMPSDLERQFNTTVLGLGLPYAYDLTCGNPAGASPIANTRSSNTRIDAYRGYLYRQNKPNLTILSGANVGKVILSSSSTPRATGVEFRDEKGNTYSASARLEVIMAAGAIKTPVILQQSGIGPGNVLSSAGIQQRVDLPVGLNLIDQTTVTTDWNFQANRGGGQPITFPRFQDLFSGADADNMRARLQNDLPSYAQDAVNAGASSNAQGLQKVLEIQRDWILNRGAGFSESFDYSFGNTLGYDSWYLLPFGRGSVKVRDNQPYGTNYAIDPRYFSNPFDRLAQGATARYTRTVSSTQPLRNSVTGETVPGGSVPNNANLDAWASWSAQNYRSNWHPIGTAAMMSRDLGGCVDSRNKLYGVDGLRVVDASTLPFQVSSHLMSVLYGLAERASDIIKADHSGPTPSSTSSSSSSTSSTSSSSTSSTPSSGPTARALHPNGDNSKCVESRGQYDGALVQITDCNGSANQKWTLTSGTTAVRLAGTNYCLDAGSNPANGVKAKVWTCYNGLAAQTWKYGTDKTIALTTQNECLDLTDGIKTNGNVLQTWNCFANQNQLWTV</sequence>
<keyword evidence="5 7" id="KW-0274">FAD</keyword>
<dbReference type="SUPFAM" id="SSF51905">
    <property type="entry name" value="FAD/NAD(P)-binding domain"/>
    <property type="match status" value="1"/>
</dbReference>
<dbReference type="Pfam" id="PF00652">
    <property type="entry name" value="Ricin_B_lectin"/>
    <property type="match status" value="1"/>
</dbReference>